<name>A0ABN2F812_9ACTN</name>
<protein>
    <submittedName>
        <fullName evidence="2">Uncharacterized protein</fullName>
    </submittedName>
</protein>
<gene>
    <name evidence="2" type="ORF">GCM10009744_23230</name>
</gene>
<evidence type="ECO:0000313" key="3">
    <source>
        <dbReference type="Proteomes" id="UP001501319"/>
    </source>
</evidence>
<dbReference type="EMBL" id="BAAANE010000004">
    <property type="protein sequence ID" value="GAA1633948.1"/>
    <property type="molecule type" value="Genomic_DNA"/>
</dbReference>
<feature type="transmembrane region" description="Helical" evidence="1">
    <location>
        <begin position="29"/>
        <end position="49"/>
    </location>
</feature>
<proteinExistence type="predicted"/>
<evidence type="ECO:0000313" key="2">
    <source>
        <dbReference type="EMBL" id="GAA1633948.1"/>
    </source>
</evidence>
<accession>A0ABN2F812</accession>
<keyword evidence="1" id="KW-0812">Transmembrane</keyword>
<keyword evidence="1" id="KW-1133">Transmembrane helix</keyword>
<dbReference type="Proteomes" id="UP001501319">
    <property type="component" value="Unassembled WGS sequence"/>
</dbReference>
<comment type="caution">
    <text evidence="2">The sequence shown here is derived from an EMBL/GenBank/DDBJ whole genome shotgun (WGS) entry which is preliminary data.</text>
</comment>
<sequence length="101" mass="11373">MDPSPIRQNRAMVTTGGIEASTGRWGMAWQLWVLVAAVFASGLLVVFVVRMRHAQRVFNRIVGQVDESRNDEIARHRRARGRLLRDLGQPAGVAAHARRHH</sequence>
<keyword evidence="1" id="KW-0472">Membrane</keyword>
<keyword evidence="3" id="KW-1185">Reference proteome</keyword>
<reference evidence="2 3" key="1">
    <citation type="journal article" date="2019" name="Int. J. Syst. Evol. Microbiol.">
        <title>The Global Catalogue of Microorganisms (GCM) 10K type strain sequencing project: providing services to taxonomists for standard genome sequencing and annotation.</title>
        <authorList>
            <consortium name="The Broad Institute Genomics Platform"/>
            <consortium name="The Broad Institute Genome Sequencing Center for Infectious Disease"/>
            <person name="Wu L."/>
            <person name="Ma J."/>
        </authorList>
    </citation>
    <scope>NUCLEOTIDE SEQUENCE [LARGE SCALE GENOMIC DNA]</scope>
    <source>
        <strain evidence="2 3">JCM 14306</strain>
    </source>
</reference>
<organism evidence="2 3">
    <name type="scientific">Kribbella alba</name>
    <dbReference type="NCBI Taxonomy" id="190197"/>
    <lineage>
        <taxon>Bacteria</taxon>
        <taxon>Bacillati</taxon>
        <taxon>Actinomycetota</taxon>
        <taxon>Actinomycetes</taxon>
        <taxon>Propionibacteriales</taxon>
        <taxon>Kribbellaceae</taxon>
        <taxon>Kribbella</taxon>
    </lineage>
</organism>
<evidence type="ECO:0000256" key="1">
    <source>
        <dbReference type="SAM" id="Phobius"/>
    </source>
</evidence>